<evidence type="ECO:0000256" key="1">
    <source>
        <dbReference type="ARBA" id="ARBA00013184"/>
    </source>
</evidence>
<evidence type="ECO:0000256" key="10">
    <source>
        <dbReference type="ARBA" id="ARBA00048848"/>
    </source>
</evidence>
<feature type="domain" description="N-acetyltransferase" evidence="11">
    <location>
        <begin position="46"/>
        <end position="224"/>
    </location>
</feature>
<dbReference type="EC" id="2.3.1.259" evidence="7"/>
<comment type="catalytic activity">
    <reaction evidence="9">
        <text>L-lysyl-[protein] + acetyl-CoA = N(6)-acetyl-L-lysyl-[protein] + CoA + H(+)</text>
        <dbReference type="Rhea" id="RHEA:45948"/>
        <dbReference type="Rhea" id="RHEA-COMP:9752"/>
        <dbReference type="Rhea" id="RHEA-COMP:10731"/>
        <dbReference type="ChEBI" id="CHEBI:15378"/>
        <dbReference type="ChEBI" id="CHEBI:29969"/>
        <dbReference type="ChEBI" id="CHEBI:57287"/>
        <dbReference type="ChEBI" id="CHEBI:57288"/>
        <dbReference type="ChEBI" id="CHEBI:61930"/>
        <dbReference type="EC" id="2.3.1.48"/>
    </reaction>
</comment>
<evidence type="ECO:0000256" key="4">
    <source>
        <dbReference type="ARBA" id="ARBA00022853"/>
    </source>
</evidence>
<evidence type="ECO:0000256" key="5">
    <source>
        <dbReference type="ARBA" id="ARBA00023315"/>
    </source>
</evidence>
<evidence type="ECO:0000256" key="2">
    <source>
        <dbReference type="ARBA" id="ARBA00022679"/>
    </source>
</evidence>
<dbReference type="EMBL" id="BDGG01000003">
    <property type="protein sequence ID" value="GAU94767.1"/>
    <property type="molecule type" value="Genomic_DNA"/>
</dbReference>
<dbReference type="GO" id="GO:0004402">
    <property type="term" value="F:histone acetyltransferase activity"/>
    <property type="evidence" value="ECO:0007669"/>
    <property type="project" value="TreeGrafter"/>
</dbReference>
<evidence type="ECO:0000256" key="6">
    <source>
        <dbReference type="ARBA" id="ARBA00025774"/>
    </source>
</evidence>
<dbReference type="InterPro" id="IPR045141">
    <property type="entry name" value="NAA60-like"/>
</dbReference>
<dbReference type="Pfam" id="PF00583">
    <property type="entry name" value="Acetyltransf_1"/>
    <property type="match status" value="1"/>
</dbReference>
<name>A0A1D1V511_RAMVA</name>
<evidence type="ECO:0000256" key="8">
    <source>
        <dbReference type="ARBA" id="ARBA00026144"/>
    </source>
</evidence>
<evidence type="ECO:0000256" key="3">
    <source>
        <dbReference type="ARBA" id="ARBA00022829"/>
    </source>
</evidence>
<dbReference type="PANTHER" id="PTHR14744">
    <property type="entry name" value="N-ALPHA-ACETYLTRANSFERASE 60"/>
    <property type="match status" value="1"/>
</dbReference>
<dbReference type="CDD" id="cd04301">
    <property type="entry name" value="NAT_SF"/>
    <property type="match status" value="1"/>
</dbReference>
<dbReference type="InterPro" id="IPR000182">
    <property type="entry name" value="GNAT_dom"/>
</dbReference>
<protein>
    <recommendedName>
        <fullName evidence="8">N-alpha-acetyltransferase 60</fullName>
        <ecNumber evidence="7">2.3.1.259</ecNumber>
        <ecNumber evidence="1">2.3.1.48</ecNumber>
    </recommendedName>
</protein>
<dbReference type="PROSITE" id="PS51186">
    <property type="entry name" value="GNAT"/>
    <property type="match status" value="1"/>
</dbReference>
<dbReference type="AlphaFoldDB" id="A0A1D1V511"/>
<reference evidence="12 13" key="1">
    <citation type="journal article" date="2016" name="Nat. Commun.">
        <title>Extremotolerant tardigrade genome and improved radiotolerance of human cultured cells by tardigrade-unique protein.</title>
        <authorList>
            <person name="Hashimoto T."/>
            <person name="Horikawa D.D."/>
            <person name="Saito Y."/>
            <person name="Kuwahara H."/>
            <person name="Kozuka-Hata H."/>
            <person name="Shin-I T."/>
            <person name="Minakuchi Y."/>
            <person name="Ohishi K."/>
            <person name="Motoyama A."/>
            <person name="Aizu T."/>
            <person name="Enomoto A."/>
            <person name="Kondo K."/>
            <person name="Tanaka S."/>
            <person name="Hara Y."/>
            <person name="Koshikawa S."/>
            <person name="Sagara H."/>
            <person name="Miura T."/>
            <person name="Yokobori S."/>
            <person name="Miyagawa K."/>
            <person name="Suzuki Y."/>
            <person name="Kubo T."/>
            <person name="Oyama M."/>
            <person name="Kohara Y."/>
            <person name="Fujiyama A."/>
            <person name="Arakawa K."/>
            <person name="Katayama T."/>
            <person name="Toyoda A."/>
            <person name="Kunieda T."/>
        </authorList>
    </citation>
    <scope>NUCLEOTIDE SEQUENCE [LARGE SCALE GENOMIC DNA]</scope>
    <source>
        <strain evidence="12 13">YOKOZUNA-1</strain>
    </source>
</reference>
<comment type="catalytic activity">
    <reaction evidence="10">
        <text>N-terminal L-methionyl-[transmembrane protein] + acetyl-CoA = N-terminal N(alpha)-acetyl-L-methionyl-[transmembrane protein] + CoA + H(+)</text>
        <dbReference type="Rhea" id="RHEA:50604"/>
        <dbReference type="Rhea" id="RHEA-COMP:12745"/>
        <dbReference type="Rhea" id="RHEA-COMP:12746"/>
        <dbReference type="ChEBI" id="CHEBI:15378"/>
        <dbReference type="ChEBI" id="CHEBI:57287"/>
        <dbReference type="ChEBI" id="CHEBI:57288"/>
        <dbReference type="ChEBI" id="CHEBI:64731"/>
        <dbReference type="ChEBI" id="CHEBI:133414"/>
        <dbReference type="EC" id="2.3.1.259"/>
    </reaction>
</comment>
<keyword evidence="5" id="KW-0012">Acyltransferase</keyword>
<comment type="similarity">
    <text evidence="6">Belongs to the acetyltransferase family. NAA60 subfamily.</text>
</comment>
<dbReference type="EC" id="2.3.1.48" evidence="1"/>
<dbReference type="InterPro" id="IPR016181">
    <property type="entry name" value="Acyl_CoA_acyltransferase"/>
</dbReference>
<dbReference type="GO" id="GO:0007059">
    <property type="term" value="P:chromosome segregation"/>
    <property type="evidence" value="ECO:0007669"/>
    <property type="project" value="UniProtKB-KW"/>
</dbReference>
<evidence type="ECO:0000313" key="12">
    <source>
        <dbReference type="EMBL" id="GAU94767.1"/>
    </source>
</evidence>
<organism evidence="12 13">
    <name type="scientific">Ramazzottius varieornatus</name>
    <name type="common">Water bear</name>
    <name type="synonym">Tardigrade</name>
    <dbReference type="NCBI Taxonomy" id="947166"/>
    <lineage>
        <taxon>Eukaryota</taxon>
        <taxon>Metazoa</taxon>
        <taxon>Ecdysozoa</taxon>
        <taxon>Tardigrada</taxon>
        <taxon>Eutardigrada</taxon>
        <taxon>Parachela</taxon>
        <taxon>Hypsibioidea</taxon>
        <taxon>Ramazzottiidae</taxon>
        <taxon>Ramazzottius</taxon>
    </lineage>
</organism>
<dbReference type="Proteomes" id="UP000186922">
    <property type="component" value="Unassembled WGS sequence"/>
</dbReference>
<keyword evidence="2" id="KW-0808">Transferase</keyword>
<evidence type="ECO:0000256" key="9">
    <source>
        <dbReference type="ARBA" id="ARBA00048017"/>
    </source>
</evidence>
<dbReference type="OrthoDB" id="47017at2759"/>
<evidence type="ECO:0000313" key="13">
    <source>
        <dbReference type="Proteomes" id="UP000186922"/>
    </source>
</evidence>
<keyword evidence="13" id="KW-1185">Reference proteome</keyword>
<dbReference type="PANTHER" id="PTHR14744:SF15">
    <property type="entry name" value="N-ALPHA-ACETYLTRANSFERASE 60"/>
    <property type="match status" value="1"/>
</dbReference>
<comment type="caution">
    <text evidence="12">The sequence shown here is derived from an EMBL/GenBank/DDBJ whole genome shotgun (WGS) entry which is preliminary data.</text>
</comment>
<accession>A0A1D1V511</accession>
<dbReference type="GO" id="GO:0120518">
    <property type="term" value="F:protein N-terminal-methionine acetyltransferase activity"/>
    <property type="evidence" value="ECO:0007669"/>
    <property type="project" value="UniProtKB-EC"/>
</dbReference>
<dbReference type="SUPFAM" id="SSF55729">
    <property type="entry name" value="Acyl-CoA N-acyltransferases (Nat)"/>
    <property type="match status" value="1"/>
</dbReference>
<dbReference type="GO" id="GO:0000139">
    <property type="term" value="C:Golgi membrane"/>
    <property type="evidence" value="ECO:0007669"/>
    <property type="project" value="TreeGrafter"/>
</dbReference>
<dbReference type="STRING" id="947166.A0A1D1V511"/>
<dbReference type="Gene3D" id="3.40.630.30">
    <property type="match status" value="1"/>
</dbReference>
<keyword evidence="3" id="KW-0159">Chromosome partition</keyword>
<proteinExistence type="inferred from homology"/>
<evidence type="ECO:0000256" key="7">
    <source>
        <dbReference type="ARBA" id="ARBA00026111"/>
    </source>
</evidence>
<sequence>MDDGQQFLLHTTQLDVSSSDRTVILNSPSPTPANAMNSRPPKTAPLDFKIYTPNIDDAEEIEAFCIEVFPAVYEHAWFRFMLQSDSVYKLCYRKGGKIVALIVGQVAKRESWNDVLQVSMSSDMENDTRNVTAYIMLLGVSSEHRRHGLGTRLLLSFMTMISLAFPTVSRSFFLHCAVENEAALVMYERQGFRSVRLLKNYYNYNRNETPPDHHDAFLLTKKITPVSEILDTLREGLALCFSKSAGFLKQLLARITSPVKFLLRCFRDVFSSDQMIVVGPKTQPEKIV</sequence>
<evidence type="ECO:0000259" key="11">
    <source>
        <dbReference type="PROSITE" id="PS51186"/>
    </source>
</evidence>
<gene>
    <name evidence="12" type="primary">RvY_06486-1</name>
    <name evidence="12" type="synonym">RvY_06486.1</name>
    <name evidence="12" type="ORF">RvY_06486</name>
</gene>
<keyword evidence="4" id="KW-0156">Chromatin regulator</keyword>